<gene>
    <name evidence="4" type="ORF">ADIWIN_3251</name>
</gene>
<comment type="caution">
    <text evidence="4">The sequence shown here is derived from an EMBL/GenBank/DDBJ whole genome shotgun (WGS) entry which is preliminary data.</text>
</comment>
<dbReference type="Proteomes" id="UP000014962">
    <property type="component" value="Unassembled WGS sequence"/>
</dbReference>
<dbReference type="OrthoDB" id="5381604at2"/>
<sequence length="522" mass="55501">MKKVTFLFLMLSVVLGYSQGPADNAATPSTRDAVDVISIFSDEYANVMGTDFNPNWSQSGFGVANTAFDPGTGNLVLGYPNFNYQGVQFGSVQNISSMEFLHVDIWIDGTFNPNVFVISSGAEIAHGITNAGSGTWTSVDIPVSGITGDLSNAIQFKFDNGNGSSDGIYVDNLYFWKNPTIPGSDATLSDLQIDASTINGFSSGVFNYNYGLSPGITDIPQITAATSTDATATSVTINQATALPGNASVVVVSQNGLITETYTVSFTFEGPPSAATDPIARNPWDVISLYSDAYTDVASTFDAGWCGFSSVEEVMIFGNPTQKYLNNACQGIVLDTAVDASTFNAAAGTNLHVDVYIEAGTDLVSSVFNLKLVNQPGGAAFEINLNAGSSPALVAGSWMSIDIPLDLTTFTGFKEFGITSNLPSKVWYDNLYVYRAPTLSTNEFELENVSVYPNPTNSVWNIQTTNQSISSVQVFDVLGKQVVSMTPNSTNVSIDASGLIKGIYIAKIISNNGIKTIKLIKK</sequence>
<dbReference type="RefSeq" id="WP_020895541.1">
    <property type="nucleotide sequence ID" value="NZ_ATMR01000164.1"/>
</dbReference>
<keyword evidence="5" id="KW-1185">Reference proteome</keyword>
<dbReference type="GO" id="GO:0016787">
    <property type="term" value="F:hydrolase activity"/>
    <property type="evidence" value="ECO:0007669"/>
    <property type="project" value="UniProtKB-KW"/>
</dbReference>
<dbReference type="eggNOG" id="COG2273">
    <property type="taxonomic scope" value="Bacteria"/>
</dbReference>
<keyword evidence="4" id="KW-0378">Hydrolase</keyword>
<dbReference type="Pfam" id="PF18962">
    <property type="entry name" value="Por_Secre_tail"/>
    <property type="match status" value="1"/>
</dbReference>
<proteinExistence type="predicted"/>
<dbReference type="InterPro" id="IPR026444">
    <property type="entry name" value="Secre_tail"/>
</dbReference>
<evidence type="ECO:0000259" key="3">
    <source>
        <dbReference type="Pfam" id="PF18962"/>
    </source>
</evidence>
<dbReference type="AlphaFoldDB" id="S7VMS2"/>
<evidence type="ECO:0000256" key="1">
    <source>
        <dbReference type="ARBA" id="ARBA00022729"/>
    </source>
</evidence>
<feature type="signal peptide" evidence="2">
    <location>
        <begin position="1"/>
        <end position="22"/>
    </location>
</feature>
<protein>
    <submittedName>
        <fullName evidence="4">Glycosyl hydrolase, family 16</fullName>
    </submittedName>
</protein>
<dbReference type="STRING" id="641526.ADIWIN_3251"/>
<accession>S7VMS2</accession>
<feature type="chain" id="PRO_5004558407" evidence="2">
    <location>
        <begin position="23"/>
        <end position="522"/>
    </location>
</feature>
<evidence type="ECO:0000313" key="4">
    <source>
        <dbReference type="EMBL" id="EPR71206.1"/>
    </source>
</evidence>
<evidence type="ECO:0000256" key="2">
    <source>
        <dbReference type="SAM" id="SignalP"/>
    </source>
</evidence>
<name>S7VMS2_9FLAO</name>
<dbReference type="NCBIfam" id="TIGR04183">
    <property type="entry name" value="Por_Secre_tail"/>
    <property type="match status" value="1"/>
</dbReference>
<organism evidence="4 5">
    <name type="scientific">Winogradskyella psychrotolerans RS-3</name>
    <dbReference type="NCBI Taxonomy" id="641526"/>
    <lineage>
        <taxon>Bacteria</taxon>
        <taxon>Pseudomonadati</taxon>
        <taxon>Bacteroidota</taxon>
        <taxon>Flavobacteriia</taxon>
        <taxon>Flavobacteriales</taxon>
        <taxon>Flavobacteriaceae</taxon>
        <taxon>Winogradskyella</taxon>
    </lineage>
</organism>
<feature type="domain" description="Secretion system C-terminal sorting" evidence="3">
    <location>
        <begin position="451"/>
        <end position="520"/>
    </location>
</feature>
<evidence type="ECO:0000313" key="5">
    <source>
        <dbReference type="Proteomes" id="UP000014962"/>
    </source>
</evidence>
<dbReference type="PATRIC" id="fig|641526.4.peg.3224"/>
<dbReference type="EMBL" id="ATMR01000164">
    <property type="protein sequence ID" value="EPR71206.1"/>
    <property type="molecule type" value="Genomic_DNA"/>
</dbReference>
<keyword evidence="1 2" id="KW-0732">Signal</keyword>
<reference evidence="4 5" key="1">
    <citation type="journal article" date="2013" name="Genome Announc.">
        <title>Draft Genome Sequence of Winogradskyella psychrotolerans RS-3T, Isolated from the Marine Transect of Kongsfjorden, Ny-Alesund, Svalbard, Arctic Ocean.</title>
        <authorList>
            <person name="Kumar Pinnaka A."/>
            <person name="Ara S."/>
            <person name="Singh A."/>
            <person name="Shivaji S."/>
        </authorList>
    </citation>
    <scope>NUCLEOTIDE SEQUENCE [LARGE SCALE GENOMIC DNA]</scope>
    <source>
        <strain evidence="4 5">RS-3</strain>
    </source>
</reference>